<dbReference type="SMART" id="SM00490">
    <property type="entry name" value="HELICc"/>
    <property type="match status" value="1"/>
</dbReference>
<feature type="region of interest" description="Disordered" evidence="10">
    <location>
        <begin position="391"/>
        <end position="422"/>
    </location>
</feature>
<dbReference type="PROSITE" id="PS51194">
    <property type="entry name" value="HELICASE_CTER"/>
    <property type="match status" value="1"/>
</dbReference>
<evidence type="ECO:0000259" key="13">
    <source>
        <dbReference type="PROSITE" id="PS51195"/>
    </source>
</evidence>
<dbReference type="InterPro" id="IPR014001">
    <property type="entry name" value="Helicase_ATP-bd"/>
</dbReference>
<comment type="similarity">
    <text evidence="9">Belongs to the DEAD box helicase family.</text>
</comment>
<evidence type="ECO:0000256" key="10">
    <source>
        <dbReference type="SAM" id="MobiDB-lite"/>
    </source>
</evidence>
<feature type="short sequence motif" description="Q motif" evidence="8">
    <location>
        <begin position="36"/>
        <end position="66"/>
    </location>
</feature>
<evidence type="ECO:0000256" key="6">
    <source>
        <dbReference type="ARBA" id="ARBA00022840"/>
    </source>
</evidence>
<keyword evidence="6 9" id="KW-0067">ATP-binding</keyword>
<dbReference type="Pfam" id="PF00270">
    <property type="entry name" value="DEAD"/>
    <property type="match status" value="1"/>
</dbReference>
<keyword evidence="15" id="KW-1185">Reference proteome</keyword>
<comment type="subcellular location">
    <subcellularLocation>
        <location evidence="1">Nucleus</location>
        <location evidence="1">Nucleolus</location>
    </subcellularLocation>
</comment>
<dbReference type="GO" id="GO:0006364">
    <property type="term" value="P:rRNA processing"/>
    <property type="evidence" value="ECO:0007669"/>
    <property type="project" value="UniProtKB-KW"/>
</dbReference>
<gene>
    <name evidence="14" type="ORF">PsYK624_018120</name>
</gene>
<evidence type="ECO:0000313" key="14">
    <source>
        <dbReference type="EMBL" id="GJE85733.1"/>
    </source>
</evidence>
<dbReference type="Pfam" id="PF00271">
    <property type="entry name" value="Helicase_C"/>
    <property type="match status" value="1"/>
</dbReference>
<evidence type="ECO:0000256" key="8">
    <source>
        <dbReference type="PROSITE-ProRule" id="PRU00552"/>
    </source>
</evidence>
<dbReference type="PANTHER" id="PTHR24031">
    <property type="entry name" value="RNA HELICASE"/>
    <property type="match status" value="1"/>
</dbReference>
<comment type="domain">
    <text evidence="9">The Q motif is unique to and characteristic of the DEAD box family of RNA helicases and controls ATP binding and hydrolysis.</text>
</comment>
<protein>
    <recommendedName>
        <fullName evidence="9">ATP-dependent RNA helicase</fullName>
        <ecNumber evidence="9">3.6.4.13</ecNumber>
    </recommendedName>
</protein>
<reference evidence="14 15" key="1">
    <citation type="submission" date="2021-08" db="EMBL/GenBank/DDBJ databases">
        <title>Draft Genome Sequence of Phanerochaete sordida strain YK-624.</title>
        <authorList>
            <person name="Mori T."/>
            <person name="Dohra H."/>
            <person name="Suzuki T."/>
            <person name="Kawagishi H."/>
            <person name="Hirai H."/>
        </authorList>
    </citation>
    <scope>NUCLEOTIDE SEQUENCE [LARGE SCALE GENOMIC DNA]</scope>
    <source>
        <strain evidence="14 15">YK-624</strain>
    </source>
</reference>
<dbReference type="SMART" id="SM00487">
    <property type="entry name" value="DEXDc"/>
    <property type="match status" value="1"/>
</dbReference>
<feature type="domain" description="Helicase ATP-binding" evidence="11">
    <location>
        <begin position="69"/>
        <end position="322"/>
    </location>
</feature>
<comment type="catalytic activity">
    <reaction evidence="9">
        <text>ATP + H2O = ADP + phosphate + H(+)</text>
        <dbReference type="Rhea" id="RHEA:13065"/>
        <dbReference type="ChEBI" id="CHEBI:15377"/>
        <dbReference type="ChEBI" id="CHEBI:15378"/>
        <dbReference type="ChEBI" id="CHEBI:30616"/>
        <dbReference type="ChEBI" id="CHEBI:43474"/>
        <dbReference type="ChEBI" id="CHEBI:456216"/>
        <dbReference type="EC" id="3.6.4.13"/>
    </reaction>
</comment>
<keyword evidence="7 9" id="KW-0694">RNA-binding</keyword>
<accession>A0A9P3G010</accession>
<evidence type="ECO:0000256" key="3">
    <source>
        <dbReference type="ARBA" id="ARBA00022741"/>
    </source>
</evidence>
<evidence type="ECO:0000256" key="4">
    <source>
        <dbReference type="ARBA" id="ARBA00022801"/>
    </source>
</evidence>
<dbReference type="GO" id="GO:0003723">
    <property type="term" value="F:RNA binding"/>
    <property type="evidence" value="ECO:0007669"/>
    <property type="project" value="UniProtKB-UniRule"/>
</dbReference>
<sequence>MSFLSSPSAVLARPKALLRLPCSTTRRWIIHHSEDQSFQSLGLKPHVLAGLKAAFPNVQQPTAAQAQFIPAILGHKDVLLKDVTGAGKSFGILLALLSSPRRFVKVSREPRSPTRPAITALVLTPHRDLAYQFLHWVQCLHATEELGDFPLESIAQVMVRGSLAIEEQARAVAKTPPHILICTPQAILEALQQEEHVLPLREVATVIVDEADSMLESPPRKTDKDKYAVKKYLRMLYKHPTPARQVLDAFYGVRHYADWIAHKARQQREDAEGQLQPFMKLASGITKAHLPWRRPQLVITSATLSVSFRQGLYQDSKWLTKEEGDIVKVITHERQVHRMSNLHGSAAVTHSGLVYNVSSGSITNIKNALEAPEDPAFPQKPVDIEAELGDSELGDSETLSSQSAVTAEEVDEGKLESTPSPFPEPAMEAIATVFALEVPRVALLVLHPTASVERAVRDMRRLGIDAHGLDVVHEERGGSYLLREGTAPKEDPTLLVATLATIRGLDMPDLTHVFVLGTGDALDPDAYTHVAGRVGRFGKSGKVITVVPSVYHGKDGKKGKLVDEQNRLLMLYKKMAVKPVRVVHFDLASPKEDPVM</sequence>
<dbReference type="PROSITE" id="PS51192">
    <property type="entry name" value="HELICASE_ATP_BIND_1"/>
    <property type="match status" value="1"/>
</dbReference>
<evidence type="ECO:0000256" key="5">
    <source>
        <dbReference type="ARBA" id="ARBA00022806"/>
    </source>
</evidence>
<evidence type="ECO:0000256" key="7">
    <source>
        <dbReference type="ARBA" id="ARBA00022884"/>
    </source>
</evidence>
<organism evidence="14 15">
    <name type="scientific">Phanerochaete sordida</name>
    <dbReference type="NCBI Taxonomy" id="48140"/>
    <lineage>
        <taxon>Eukaryota</taxon>
        <taxon>Fungi</taxon>
        <taxon>Dikarya</taxon>
        <taxon>Basidiomycota</taxon>
        <taxon>Agaricomycotina</taxon>
        <taxon>Agaricomycetes</taxon>
        <taxon>Polyporales</taxon>
        <taxon>Phanerochaetaceae</taxon>
        <taxon>Phanerochaete</taxon>
    </lineage>
</organism>
<dbReference type="OrthoDB" id="10256233at2759"/>
<comment type="caution">
    <text evidence="14">The sequence shown here is derived from an EMBL/GenBank/DDBJ whole genome shotgun (WGS) entry which is preliminary data.</text>
</comment>
<evidence type="ECO:0000256" key="1">
    <source>
        <dbReference type="ARBA" id="ARBA00004604"/>
    </source>
</evidence>
<dbReference type="EMBL" id="BPQB01000003">
    <property type="protein sequence ID" value="GJE85733.1"/>
    <property type="molecule type" value="Genomic_DNA"/>
</dbReference>
<dbReference type="InterPro" id="IPR027417">
    <property type="entry name" value="P-loop_NTPase"/>
</dbReference>
<dbReference type="InterPro" id="IPR001650">
    <property type="entry name" value="Helicase_C-like"/>
</dbReference>
<dbReference type="GO" id="GO:0005730">
    <property type="term" value="C:nucleolus"/>
    <property type="evidence" value="ECO:0007669"/>
    <property type="project" value="UniProtKB-SubCell"/>
</dbReference>
<dbReference type="Proteomes" id="UP000703269">
    <property type="component" value="Unassembled WGS sequence"/>
</dbReference>
<dbReference type="SUPFAM" id="SSF52540">
    <property type="entry name" value="P-loop containing nucleoside triphosphate hydrolases"/>
    <property type="match status" value="2"/>
</dbReference>
<evidence type="ECO:0000256" key="2">
    <source>
        <dbReference type="ARBA" id="ARBA00022552"/>
    </source>
</evidence>
<keyword evidence="5 9" id="KW-0347">Helicase</keyword>
<dbReference type="EC" id="3.6.4.13" evidence="9"/>
<keyword evidence="2" id="KW-0698">rRNA processing</keyword>
<evidence type="ECO:0000256" key="9">
    <source>
        <dbReference type="RuleBase" id="RU365068"/>
    </source>
</evidence>
<dbReference type="GO" id="GO:0003724">
    <property type="term" value="F:RNA helicase activity"/>
    <property type="evidence" value="ECO:0007669"/>
    <property type="project" value="UniProtKB-EC"/>
</dbReference>
<feature type="domain" description="Helicase C-terminal" evidence="12">
    <location>
        <begin position="428"/>
        <end position="591"/>
    </location>
</feature>
<evidence type="ECO:0000259" key="12">
    <source>
        <dbReference type="PROSITE" id="PS51194"/>
    </source>
</evidence>
<evidence type="ECO:0000313" key="15">
    <source>
        <dbReference type="Proteomes" id="UP000703269"/>
    </source>
</evidence>
<evidence type="ECO:0000259" key="11">
    <source>
        <dbReference type="PROSITE" id="PS51192"/>
    </source>
</evidence>
<dbReference type="InterPro" id="IPR014014">
    <property type="entry name" value="RNA_helicase_DEAD_Q_motif"/>
</dbReference>
<feature type="domain" description="DEAD-box RNA helicase Q" evidence="13">
    <location>
        <begin position="36"/>
        <end position="66"/>
    </location>
</feature>
<dbReference type="GO" id="GO:0016787">
    <property type="term" value="F:hydrolase activity"/>
    <property type="evidence" value="ECO:0007669"/>
    <property type="project" value="UniProtKB-KW"/>
</dbReference>
<comment type="function">
    <text evidence="9">RNA helicase.</text>
</comment>
<proteinExistence type="inferred from homology"/>
<dbReference type="InterPro" id="IPR011545">
    <property type="entry name" value="DEAD/DEAH_box_helicase_dom"/>
</dbReference>
<keyword evidence="4 9" id="KW-0378">Hydrolase</keyword>
<dbReference type="Gene3D" id="3.40.50.300">
    <property type="entry name" value="P-loop containing nucleotide triphosphate hydrolases"/>
    <property type="match status" value="2"/>
</dbReference>
<name>A0A9P3G010_9APHY</name>
<dbReference type="AlphaFoldDB" id="A0A9P3G010"/>
<keyword evidence="3 9" id="KW-0547">Nucleotide-binding</keyword>
<dbReference type="GO" id="GO:0005524">
    <property type="term" value="F:ATP binding"/>
    <property type="evidence" value="ECO:0007669"/>
    <property type="project" value="UniProtKB-UniRule"/>
</dbReference>
<dbReference type="PROSITE" id="PS51195">
    <property type="entry name" value="Q_MOTIF"/>
    <property type="match status" value="1"/>
</dbReference>